<dbReference type="AlphaFoldDB" id="T0QMW9"/>
<sequence>MGDEKRSAVVMAATTDAPSVTEQEAASALQARQHLRRHFGYLPIPIAFFLVFCGMALTHVPINKMYPAETGLYSALVTTGTDAITTATTMKYGNIGSQSDVFSWLTDTFIPTTFVTTDYNGKNLTNAEFFRRIQLFHSILGAVEFQTTSANLVACTGSGPLQTIYPHCHDVGDVVTEYFYLDAGTTATEAAALVAAKQASGSWLSLATTKLDMTLATYDGELKIMNIVTYALSFGLGGSIHLESDIVAVPTDPYDGAGPIVLDVVVGLFFLGTLFAEVRRGRQRRLRDLVGFWHVIEWASLVAILVFYVLWAILCSYIYDGDFTILLTAVGASGASFNHGTNATSARANLTQLTGRIKLMGQVMTSVRVVAMVVMLLLVTRILSAMRFHPNLNVLTSTLARSLSLFGPFFVVYAVCVAGFVSAGHILFGARLRAFSTIGYAIVTVINLSFGQFDFASIADINYYVALFYYWSTLIVLFLVLFNLMLAIVLKSYDQVTETTAANRSVLAEMTVVARHAFGADKMAALHAKLMTTKAAWSAKELAADLGISEARALRAIRDVKTLAQVQRAPENLQPVDDRDSSVARLEAKIDRLEEAMTQLLVQLQATKPVEVDV</sequence>
<gene>
    <name evidence="8" type="ORF">SDRG_06783</name>
</gene>
<evidence type="ECO:0000256" key="2">
    <source>
        <dbReference type="ARBA" id="ARBA00022692"/>
    </source>
</evidence>
<feature type="transmembrane region" description="Helical" evidence="6">
    <location>
        <begin position="435"/>
        <end position="456"/>
    </location>
</feature>
<keyword evidence="2 6" id="KW-0812">Transmembrane</keyword>
<dbReference type="RefSeq" id="XP_008610808.1">
    <property type="nucleotide sequence ID" value="XM_008612586.1"/>
</dbReference>
<organism evidence="8 9">
    <name type="scientific">Saprolegnia diclina (strain VS20)</name>
    <dbReference type="NCBI Taxonomy" id="1156394"/>
    <lineage>
        <taxon>Eukaryota</taxon>
        <taxon>Sar</taxon>
        <taxon>Stramenopiles</taxon>
        <taxon>Oomycota</taxon>
        <taxon>Saprolegniomycetes</taxon>
        <taxon>Saprolegniales</taxon>
        <taxon>Saprolegniaceae</taxon>
        <taxon>Saprolegnia</taxon>
    </lineage>
</organism>
<keyword evidence="4 6" id="KW-0472">Membrane</keyword>
<feature type="transmembrane region" description="Helical" evidence="6">
    <location>
        <begin position="260"/>
        <end position="278"/>
    </location>
</feature>
<dbReference type="EMBL" id="JH767149">
    <property type="protein sequence ID" value="EQC36046.1"/>
    <property type="molecule type" value="Genomic_DNA"/>
</dbReference>
<evidence type="ECO:0000259" key="7">
    <source>
        <dbReference type="Pfam" id="PF08016"/>
    </source>
</evidence>
<keyword evidence="3 6" id="KW-1133">Transmembrane helix</keyword>
<dbReference type="PANTHER" id="PTHR10877">
    <property type="entry name" value="POLYCYSTIN FAMILY MEMBER"/>
    <property type="match status" value="1"/>
</dbReference>
<comment type="subcellular location">
    <subcellularLocation>
        <location evidence="1">Membrane</location>
        <topology evidence="1">Multi-pass membrane protein</topology>
    </subcellularLocation>
</comment>
<evidence type="ECO:0000256" key="5">
    <source>
        <dbReference type="SAM" id="Coils"/>
    </source>
</evidence>
<evidence type="ECO:0000256" key="3">
    <source>
        <dbReference type="ARBA" id="ARBA00022989"/>
    </source>
</evidence>
<evidence type="ECO:0000256" key="1">
    <source>
        <dbReference type="ARBA" id="ARBA00004141"/>
    </source>
</evidence>
<dbReference type="Gene3D" id="1.10.287.70">
    <property type="match status" value="1"/>
</dbReference>
<feature type="coiled-coil region" evidence="5">
    <location>
        <begin position="576"/>
        <end position="603"/>
    </location>
</feature>
<evidence type="ECO:0000256" key="6">
    <source>
        <dbReference type="SAM" id="Phobius"/>
    </source>
</evidence>
<evidence type="ECO:0000256" key="4">
    <source>
        <dbReference type="ARBA" id="ARBA00023136"/>
    </source>
</evidence>
<evidence type="ECO:0000313" key="9">
    <source>
        <dbReference type="Proteomes" id="UP000030762"/>
    </source>
</evidence>
<dbReference type="OrthoDB" id="444119at2759"/>
<dbReference type="VEuPathDB" id="FungiDB:SDRG_06783"/>
<dbReference type="InterPro" id="IPR051223">
    <property type="entry name" value="Polycystin"/>
</dbReference>
<feature type="transmembrane region" description="Helical" evidence="6">
    <location>
        <begin position="365"/>
        <end position="386"/>
    </location>
</feature>
<proteinExistence type="predicted"/>
<dbReference type="eggNOG" id="KOG3599">
    <property type="taxonomic scope" value="Eukaryota"/>
</dbReference>
<name>T0QMW9_SAPDV</name>
<keyword evidence="9" id="KW-1185">Reference proteome</keyword>
<feature type="transmembrane region" description="Helical" evidence="6">
    <location>
        <begin position="298"/>
        <end position="319"/>
    </location>
</feature>
<feature type="transmembrane region" description="Helical" evidence="6">
    <location>
        <begin position="406"/>
        <end position="428"/>
    </location>
</feature>
<accession>T0QMW9</accession>
<keyword evidence="5" id="KW-0175">Coiled coil</keyword>
<feature type="transmembrane region" description="Helical" evidence="6">
    <location>
        <begin position="325"/>
        <end position="344"/>
    </location>
</feature>
<feature type="domain" description="Polycystin cation channel PKD1/PKD2" evidence="7">
    <location>
        <begin position="365"/>
        <end position="496"/>
    </location>
</feature>
<dbReference type="InterPro" id="IPR013122">
    <property type="entry name" value="PKD1_2_channel"/>
</dbReference>
<dbReference type="Proteomes" id="UP000030762">
    <property type="component" value="Unassembled WGS sequence"/>
</dbReference>
<dbReference type="OMA" id="WGRVAMF"/>
<dbReference type="InParanoid" id="T0QMW9"/>
<dbReference type="STRING" id="1156394.T0QMW9"/>
<reference evidence="8 9" key="1">
    <citation type="submission" date="2012-04" db="EMBL/GenBank/DDBJ databases">
        <title>The Genome Sequence of Saprolegnia declina VS20.</title>
        <authorList>
            <consortium name="The Broad Institute Genome Sequencing Platform"/>
            <person name="Russ C."/>
            <person name="Nusbaum C."/>
            <person name="Tyler B."/>
            <person name="van West P."/>
            <person name="Dieguez-Uribeondo J."/>
            <person name="de Bruijn I."/>
            <person name="Tripathy S."/>
            <person name="Jiang R."/>
            <person name="Young S.K."/>
            <person name="Zeng Q."/>
            <person name="Gargeya S."/>
            <person name="Fitzgerald M."/>
            <person name="Haas B."/>
            <person name="Abouelleil A."/>
            <person name="Alvarado L."/>
            <person name="Arachchi H.M."/>
            <person name="Berlin A."/>
            <person name="Chapman S.B."/>
            <person name="Goldberg J."/>
            <person name="Griggs A."/>
            <person name="Gujja S."/>
            <person name="Hansen M."/>
            <person name="Howarth C."/>
            <person name="Imamovic A."/>
            <person name="Larimer J."/>
            <person name="McCowen C."/>
            <person name="Montmayeur A."/>
            <person name="Murphy C."/>
            <person name="Neiman D."/>
            <person name="Pearson M."/>
            <person name="Priest M."/>
            <person name="Roberts A."/>
            <person name="Saif S."/>
            <person name="Shea T."/>
            <person name="Sisk P."/>
            <person name="Sykes S."/>
            <person name="Wortman J."/>
            <person name="Nusbaum C."/>
            <person name="Birren B."/>
        </authorList>
    </citation>
    <scope>NUCLEOTIDE SEQUENCE [LARGE SCALE GENOMIC DNA]</scope>
    <source>
        <strain evidence="8 9">VS20</strain>
    </source>
</reference>
<feature type="transmembrane region" description="Helical" evidence="6">
    <location>
        <begin position="39"/>
        <end position="57"/>
    </location>
</feature>
<evidence type="ECO:0000313" key="8">
    <source>
        <dbReference type="EMBL" id="EQC36046.1"/>
    </source>
</evidence>
<dbReference type="GO" id="GO:0016020">
    <property type="term" value="C:membrane"/>
    <property type="evidence" value="ECO:0007669"/>
    <property type="project" value="UniProtKB-SubCell"/>
</dbReference>
<dbReference type="GeneID" id="19947510"/>
<feature type="transmembrane region" description="Helical" evidence="6">
    <location>
        <begin position="468"/>
        <end position="490"/>
    </location>
</feature>
<protein>
    <recommendedName>
        <fullName evidence="7">Polycystin cation channel PKD1/PKD2 domain-containing protein</fullName>
    </recommendedName>
</protein>
<dbReference type="Pfam" id="PF08016">
    <property type="entry name" value="PKD_channel"/>
    <property type="match status" value="1"/>
</dbReference>
<dbReference type="PANTHER" id="PTHR10877:SF183">
    <property type="entry name" value="AT14535P-RELATED"/>
    <property type="match status" value="1"/>
</dbReference>